<sequence length="460" mass="48982">MTSDRAWIALIVVWAMVQVAWRFAQGPALELDEAEAFYFARNLALGYNAQPPLYFWLQWLVFAVVGQGILGLALLKYALLGTAGLLLYAMLRRLRPPFEAGVAVMGLGLLPQVLWEAQRALTHSVLALTMALLVMALADRVLRGPGRAGLGAWAALGITAGLGAISKWNVALLPLAILLAACLRAEWRARIDPRGVMLAVVAAAAVVALPFWWVFRNPVVAGGSLHKLGIDEAAPLWRMLAGLGSLASAWIAFCGLVIVVGGLIAFKLRGQARWRPDPQSRLMLVTMGAGAGLLAVGVVLSGVTDVADRWLLPIAVFSAPVFVLWALDSLGPLGGRWLARGLGALWVTGFALLPVSGWVEPGYRAADFAGLAKWIEDRHSDAAVVSDSIWIAGNLALVLPDRPVWRSVDTPELTGAVLWVARQGTAQALAATRGKTAAPAGGHPLRRGGRREAVDLAFSP</sequence>
<dbReference type="AlphaFoldDB" id="U2YLN8"/>
<comment type="caution">
    <text evidence="10">The sequence shown here is derived from an EMBL/GenBank/DDBJ whole genome shotgun (WGS) entry which is preliminary data.</text>
</comment>
<evidence type="ECO:0000256" key="4">
    <source>
        <dbReference type="ARBA" id="ARBA00022679"/>
    </source>
</evidence>
<keyword evidence="3" id="KW-0328">Glycosyltransferase</keyword>
<dbReference type="GO" id="GO:0016763">
    <property type="term" value="F:pentosyltransferase activity"/>
    <property type="evidence" value="ECO:0007669"/>
    <property type="project" value="TreeGrafter"/>
</dbReference>
<dbReference type="PANTHER" id="PTHR33908:SF11">
    <property type="entry name" value="MEMBRANE PROTEIN"/>
    <property type="match status" value="1"/>
</dbReference>
<evidence type="ECO:0000256" key="8">
    <source>
        <dbReference type="SAM" id="Phobius"/>
    </source>
</evidence>
<dbReference type="RefSeq" id="WP_021694127.1">
    <property type="nucleotide sequence ID" value="NZ_BATB01000026.1"/>
</dbReference>
<comment type="subcellular location">
    <subcellularLocation>
        <location evidence="1">Cell membrane</location>
        <topology evidence="1">Multi-pass membrane protein</topology>
    </subcellularLocation>
</comment>
<dbReference type="OrthoDB" id="9153955at2"/>
<evidence type="ECO:0000256" key="7">
    <source>
        <dbReference type="ARBA" id="ARBA00023136"/>
    </source>
</evidence>
<protein>
    <recommendedName>
        <fullName evidence="9">Glycosyltransferase RgtA/B/C/D-like domain-containing protein</fullName>
    </recommendedName>
</protein>
<feature type="transmembrane region" description="Helical" evidence="8">
    <location>
        <begin position="196"/>
        <end position="215"/>
    </location>
</feature>
<feature type="domain" description="Glycosyltransferase RgtA/B/C/D-like" evidence="9">
    <location>
        <begin position="50"/>
        <end position="213"/>
    </location>
</feature>
<feature type="transmembrane region" description="Helical" evidence="8">
    <location>
        <begin position="7"/>
        <end position="24"/>
    </location>
</feature>
<evidence type="ECO:0000256" key="5">
    <source>
        <dbReference type="ARBA" id="ARBA00022692"/>
    </source>
</evidence>
<dbReference type="PANTHER" id="PTHR33908">
    <property type="entry name" value="MANNOSYLTRANSFERASE YKCB-RELATED"/>
    <property type="match status" value="1"/>
</dbReference>
<organism evidence="10 11">
    <name type="scientific">Limimaricola cinnabarinus LL-001</name>
    <dbReference type="NCBI Taxonomy" id="1337093"/>
    <lineage>
        <taxon>Bacteria</taxon>
        <taxon>Pseudomonadati</taxon>
        <taxon>Pseudomonadota</taxon>
        <taxon>Alphaproteobacteria</taxon>
        <taxon>Rhodobacterales</taxon>
        <taxon>Paracoccaceae</taxon>
        <taxon>Limimaricola</taxon>
    </lineage>
</organism>
<dbReference type="Pfam" id="PF13231">
    <property type="entry name" value="PMT_2"/>
    <property type="match status" value="1"/>
</dbReference>
<feature type="transmembrane region" description="Helical" evidence="8">
    <location>
        <begin position="53"/>
        <end position="75"/>
    </location>
</feature>
<reference evidence="10" key="1">
    <citation type="journal article" date="2013" name="Genome Announc.">
        <title>Draft Genome Sequence of Loktanella cinnabarina LL-001T, Isolated from Deep-Sea Floor Sediment.</title>
        <authorList>
            <person name="Nishi S."/>
            <person name="Tsubouchi T."/>
            <person name="Takaki Y."/>
            <person name="Koyanagi R."/>
            <person name="Satoh N."/>
            <person name="Maruyama T."/>
            <person name="Hatada Y."/>
        </authorList>
    </citation>
    <scope>NUCLEOTIDE SEQUENCE [LARGE SCALE GENOMIC DNA]</scope>
    <source>
        <strain evidence="10">LL-001</strain>
    </source>
</reference>
<accession>U2YLN8</accession>
<evidence type="ECO:0000313" key="10">
    <source>
        <dbReference type="EMBL" id="GAD56026.1"/>
    </source>
</evidence>
<keyword evidence="2" id="KW-1003">Cell membrane</keyword>
<dbReference type="GO" id="GO:0009103">
    <property type="term" value="P:lipopolysaccharide biosynthetic process"/>
    <property type="evidence" value="ECO:0007669"/>
    <property type="project" value="UniProtKB-ARBA"/>
</dbReference>
<keyword evidence="7 8" id="KW-0472">Membrane</keyword>
<evidence type="ECO:0000256" key="3">
    <source>
        <dbReference type="ARBA" id="ARBA00022676"/>
    </source>
</evidence>
<evidence type="ECO:0000256" key="6">
    <source>
        <dbReference type="ARBA" id="ARBA00022989"/>
    </source>
</evidence>
<keyword evidence="11" id="KW-1185">Reference proteome</keyword>
<dbReference type="InterPro" id="IPR050297">
    <property type="entry name" value="LipidA_mod_glycosyltrf_83"/>
</dbReference>
<feature type="transmembrane region" description="Helical" evidence="8">
    <location>
        <begin position="120"/>
        <end position="138"/>
    </location>
</feature>
<dbReference type="EMBL" id="BATB01000026">
    <property type="protein sequence ID" value="GAD56026.1"/>
    <property type="molecule type" value="Genomic_DNA"/>
</dbReference>
<dbReference type="Proteomes" id="UP000016566">
    <property type="component" value="Unassembled WGS sequence"/>
</dbReference>
<feature type="transmembrane region" description="Helical" evidence="8">
    <location>
        <begin position="282"/>
        <end position="304"/>
    </location>
</feature>
<keyword evidence="6 8" id="KW-1133">Transmembrane helix</keyword>
<evidence type="ECO:0000313" key="11">
    <source>
        <dbReference type="Proteomes" id="UP000016566"/>
    </source>
</evidence>
<feature type="transmembrane region" description="Helical" evidence="8">
    <location>
        <begin position="96"/>
        <end position="114"/>
    </location>
</feature>
<feature type="transmembrane region" description="Helical" evidence="8">
    <location>
        <begin position="310"/>
        <end position="327"/>
    </location>
</feature>
<feature type="transmembrane region" description="Helical" evidence="8">
    <location>
        <begin position="339"/>
        <end position="359"/>
    </location>
</feature>
<dbReference type="GO" id="GO:0005886">
    <property type="term" value="C:plasma membrane"/>
    <property type="evidence" value="ECO:0007669"/>
    <property type="project" value="UniProtKB-SubCell"/>
</dbReference>
<name>U2YLN8_9RHOB</name>
<dbReference type="STRING" id="1337093.MBELCI_2078"/>
<dbReference type="InterPro" id="IPR038731">
    <property type="entry name" value="RgtA/B/C-like"/>
</dbReference>
<feature type="transmembrane region" description="Helical" evidence="8">
    <location>
        <begin position="150"/>
        <end position="165"/>
    </location>
</feature>
<dbReference type="eggNOG" id="COG1807">
    <property type="taxonomic scope" value="Bacteria"/>
</dbReference>
<keyword evidence="5 8" id="KW-0812">Transmembrane</keyword>
<keyword evidence="4" id="KW-0808">Transferase</keyword>
<evidence type="ECO:0000256" key="2">
    <source>
        <dbReference type="ARBA" id="ARBA00022475"/>
    </source>
</evidence>
<proteinExistence type="predicted"/>
<evidence type="ECO:0000256" key="1">
    <source>
        <dbReference type="ARBA" id="ARBA00004651"/>
    </source>
</evidence>
<evidence type="ECO:0000259" key="9">
    <source>
        <dbReference type="Pfam" id="PF13231"/>
    </source>
</evidence>
<gene>
    <name evidence="10" type="ORF">MBELCI_2078</name>
</gene>
<feature type="transmembrane region" description="Helical" evidence="8">
    <location>
        <begin position="247"/>
        <end position="270"/>
    </location>
</feature>